<dbReference type="GO" id="GO:0008270">
    <property type="term" value="F:zinc ion binding"/>
    <property type="evidence" value="ECO:0007669"/>
    <property type="project" value="TreeGrafter"/>
</dbReference>
<dbReference type="CDD" id="cd07153">
    <property type="entry name" value="Fur_like"/>
    <property type="match status" value="1"/>
</dbReference>
<proteinExistence type="inferred from homology"/>
<dbReference type="InterPro" id="IPR043135">
    <property type="entry name" value="Fur_C"/>
</dbReference>
<dbReference type="EMBL" id="VFJB01000002">
    <property type="protein sequence ID" value="KAA0259243.1"/>
    <property type="molecule type" value="Genomic_DNA"/>
</dbReference>
<comment type="cofactor">
    <cofactor evidence="8">
        <name>Mn(2+)</name>
        <dbReference type="ChEBI" id="CHEBI:29035"/>
    </cofactor>
    <cofactor evidence="8">
        <name>Fe(2+)</name>
        <dbReference type="ChEBI" id="CHEBI:29033"/>
    </cofactor>
    <text evidence="8">Binds 1 Mn(2+) or Fe(2+) ion per subunit.</text>
</comment>
<dbReference type="GO" id="GO:0003700">
    <property type="term" value="F:DNA-binding transcription factor activity"/>
    <property type="evidence" value="ECO:0007669"/>
    <property type="project" value="InterPro"/>
</dbReference>
<organism evidence="9 10">
    <name type="scientific">Deferribacter autotrophicus</name>
    <dbReference type="NCBI Taxonomy" id="500465"/>
    <lineage>
        <taxon>Bacteria</taxon>
        <taxon>Pseudomonadati</taxon>
        <taxon>Deferribacterota</taxon>
        <taxon>Deferribacteres</taxon>
        <taxon>Deferribacterales</taxon>
        <taxon>Deferribacteraceae</taxon>
        <taxon>Deferribacter</taxon>
    </lineage>
</organism>
<dbReference type="PANTHER" id="PTHR33202:SF7">
    <property type="entry name" value="FERRIC UPTAKE REGULATION PROTEIN"/>
    <property type="match status" value="1"/>
</dbReference>
<evidence type="ECO:0000256" key="2">
    <source>
        <dbReference type="ARBA" id="ARBA00022491"/>
    </source>
</evidence>
<evidence type="ECO:0000256" key="6">
    <source>
        <dbReference type="ARBA" id="ARBA00023163"/>
    </source>
</evidence>
<keyword evidence="3 7" id="KW-0862">Zinc</keyword>
<dbReference type="Pfam" id="PF01475">
    <property type="entry name" value="FUR"/>
    <property type="match status" value="1"/>
</dbReference>
<feature type="binding site" evidence="7">
    <location>
        <position position="97"/>
    </location>
    <ligand>
        <name>Zn(2+)</name>
        <dbReference type="ChEBI" id="CHEBI:29105"/>
    </ligand>
</feature>
<keyword evidence="5" id="KW-0238">DNA-binding</keyword>
<dbReference type="OrthoDB" id="8659436at2"/>
<dbReference type="SUPFAM" id="SSF46785">
    <property type="entry name" value="Winged helix' DNA-binding domain"/>
    <property type="match status" value="1"/>
</dbReference>
<dbReference type="InterPro" id="IPR036390">
    <property type="entry name" value="WH_DNA-bd_sf"/>
</dbReference>
<comment type="similarity">
    <text evidence="1">Belongs to the Fur family.</text>
</comment>
<gene>
    <name evidence="9" type="ORF">FHQ18_01980</name>
</gene>
<feature type="binding site" evidence="7">
    <location>
        <position position="136"/>
    </location>
    <ligand>
        <name>Zn(2+)</name>
        <dbReference type="ChEBI" id="CHEBI:29105"/>
    </ligand>
</feature>
<evidence type="ECO:0000256" key="8">
    <source>
        <dbReference type="PIRSR" id="PIRSR602481-2"/>
    </source>
</evidence>
<dbReference type="Proteomes" id="UP000322876">
    <property type="component" value="Unassembled WGS sequence"/>
</dbReference>
<dbReference type="RefSeq" id="WP_149265498.1">
    <property type="nucleotide sequence ID" value="NZ_VFJB01000002.1"/>
</dbReference>
<reference evidence="9 10" key="1">
    <citation type="submission" date="2019-06" db="EMBL/GenBank/DDBJ databases">
        <title>Genomic insights into carbon and energy metabolism of Deferribacter autotrophicus revealed new metabolic traits in the phylum Deferribacteres.</title>
        <authorList>
            <person name="Slobodkin A.I."/>
            <person name="Slobodkina G.B."/>
            <person name="Allioux M."/>
            <person name="Alain K."/>
            <person name="Jebbar M."/>
            <person name="Shadrin V."/>
            <person name="Kublanov I.V."/>
            <person name="Toshchakov S.V."/>
            <person name="Bonch-Osmolovskaya E.A."/>
        </authorList>
    </citation>
    <scope>NUCLEOTIDE SEQUENCE [LARGE SCALE GENOMIC DNA]</scope>
    <source>
        <strain evidence="9 10">SL50</strain>
    </source>
</reference>
<keyword evidence="6" id="KW-0804">Transcription</keyword>
<accession>A0A5A8F7X0</accession>
<dbReference type="GO" id="GO:0045892">
    <property type="term" value="P:negative regulation of DNA-templated transcription"/>
    <property type="evidence" value="ECO:0007669"/>
    <property type="project" value="TreeGrafter"/>
</dbReference>
<evidence type="ECO:0000256" key="5">
    <source>
        <dbReference type="ARBA" id="ARBA00023125"/>
    </source>
</evidence>
<evidence type="ECO:0000256" key="3">
    <source>
        <dbReference type="ARBA" id="ARBA00022833"/>
    </source>
</evidence>
<dbReference type="InterPro" id="IPR036388">
    <property type="entry name" value="WH-like_DNA-bd_sf"/>
</dbReference>
<feature type="binding site" evidence="8">
    <location>
        <position position="108"/>
    </location>
    <ligand>
        <name>Fe cation</name>
        <dbReference type="ChEBI" id="CHEBI:24875"/>
    </ligand>
</feature>
<dbReference type="PANTHER" id="PTHR33202">
    <property type="entry name" value="ZINC UPTAKE REGULATION PROTEIN"/>
    <property type="match status" value="1"/>
</dbReference>
<comment type="cofactor">
    <cofactor evidence="7">
        <name>Zn(2+)</name>
        <dbReference type="ChEBI" id="CHEBI:29105"/>
    </cofactor>
    <text evidence="7">Binds 1 zinc ion per subunit.</text>
</comment>
<keyword evidence="4" id="KW-0805">Transcription regulation</keyword>
<comment type="caution">
    <text evidence="9">The sequence shown here is derived from an EMBL/GenBank/DDBJ whole genome shotgun (WGS) entry which is preliminary data.</text>
</comment>
<feature type="binding site" evidence="7">
    <location>
        <position position="133"/>
    </location>
    <ligand>
        <name>Zn(2+)</name>
        <dbReference type="ChEBI" id="CHEBI:29105"/>
    </ligand>
</feature>
<keyword evidence="10" id="KW-1185">Reference proteome</keyword>
<dbReference type="AlphaFoldDB" id="A0A5A8F7X0"/>
<evidence type="ECO:0000256" key="1">
    <source>
        <dbReference type="ARBA" id="ARBA00007957"/>
    </source>
</evidence>
<keyword evidence="7" id="KW-0479">Metal-binding</keyword>
<keyword evidence="2" id="KW-0678">Repressor</keyword>
<sequence>MSDKNRYINQILKRHNLKATPQRIILIEAIEKYGHATIEELYEEIKKILPTISLATVYKNLKVLIDNRIVKEVHLESQKTLFELNTKDHIHLICKSCNKIIDREFDRESIINFAKQFTDMEVIDYEINLYFMCKECRLR</sequence>
<name>A0A5A8F7X0_9BACT</name>
<dbReference type="GO" id="GO:0000976">
    <property type="term" value="F:transcription cis-regulatory region binding"/>
    <property type="evidence" value="ECO:0007669"/>
    <property type="project" value="TreeGrafter"/>
</dbReference>
<dbReference type="InterPro" id="IPR002481">
    <property type="entry name" value="FUR"/>
</dbReference>
<evidence type="ECO:0000256" key="4">
    <source>
        <dbReference type="ARBA" id="ARBA00023015"/>
    </source>
</evidence>
<keyword evidence="8" id="KW-0408">Iron</keyword>
<dbReference type="Gene3D" id="3.30.1490.190">
    <property type="match status" value="1"/>
</dbReference>
<evidence type="ECO:0000256" key="7">
    <source>
        <dbReference type="PIRSR" id="PIRSR602481-1"/>
    </source>
</evidence>
<feature type="binding site" evidence="7">
    <location>
        <position position="94"/>
    </location>
    <ligand>
        <name>Zn(2+)</name>
        <dbReference type="ChEBI" id="CHEBI:29105"/>
    </ligand>
</feature>
<evidence type="ECO:0000313" key="9">
    <source>
        <dbReference type="EMBL" id="KAA0259243.1"/>
    </source>
</evidence>
<evidence type="ECO:0000313" key="10">
    <source>
        <dbReference type="Proteomes" id="UP000322876"/>
    </source>
</evidence>
<dbReference type="Gene3D" id="1.10.10.10">
    <property type="entry name" value="Winged helix-like DNA-binding domain superfamily/Winged helix DNA-binding domain"/>
    <property type="match status" value="1"/>
</dbReference>
<protein>
    <submittedName>
        <fullName evidence="9">Transcriptional repressor</fullName>
    </submittedName>
</protein>
<dbReference type="GO" id="GO:1900376">
    <property type="term" value="P:regulation of secondary metabolite biosynthetic process"/>
    <property type="evidence" value="ECO:0007669"/>
    <property type="project" value="TreeGrafter"/>
</dbReference>